<dbReference type="InterPro" id="IPR050248">
    <property type="entry name" value="Polysacc_deacetylase_ArnD"/>
</dbReference>
<dbReference type="Proteomes" id="UP000198584">
    <property type="component" value="Unassembled WGS sequence"/>
</dbReference>
<evidence type="ECO:0000313" key="4">
    <source>
        <dbReference type="Proteomes" id="UP000198584"/>
    </source>
</evidence>
<dbReference type="NCBIfam" id="TIGR02884">
    <property type="entry name" value="spore_pdaA"/>
    <property type="match status" value="1"/>
</dbReference>
<name>A0A1H3YZK2_9BACI</name>
<dbReference type="GO" id="GO:0016020">
    <property type="term" value="C:membrane"/>
    <property type="evidence" value="ECO:0007669"/>
    <property type="project" value="TreeGrafter"/>
</dbReference>
<gene>
    <name evidence="3" type="ORF">SAMN05421743_10373</name>
</gene>
<keyword evidence="4" id="KW-1185">Reference proteome</keyword>
<dbReference type="Gene3D" id="3.20.20.370">
    <property type="entry name" value="Glycoside hydrolase/deacetylase"/>
    <property type="match status" value="1"/>
</dbReference>
<dbReference type="InterPro" id="IPR002509">
    <property type="entry name" value="NODB_dom"/>
</dbReference>
<feature type="signal peptide" evidence="1">
    <location>
        <begin position="1"/>
        <end position="23"/>
    </location>
</feature>
<feature type="chain" id="PRO_5011644918" evidence="1">
    <location>
        <begin position="24"/>
        <end position="259"/>
    </location>
</feature>
<sequence length="259" mass="29665">MKKLLIFVISLAVIGNFPISASAYGWGYQKNNEGAPPDVGFYGQLLSEYDGFYIDESGDKEIYLTFDNGYEEGYTGKILDVLKEKDVPAAFFITGHYINSAPDLVKRMNKEGHIIGNHSWHHPDFTTSSKARIKEELDKVESAVADLTDQEEMLYLRSPRGTFNKKTLDWTREMGYINTFWSIGFVDWNTGEQKGWKYAYDSLMKQIHPGAVLLLHSVSEDNALALEKLIEDLRGKGYTFRSLDHLMMKKLLPRGSYWY</sequence>
<feature type="domain" description="NodB homology" evidence="2">
    <location>
        <begin position="60"/>
        <end position="241"/>
    </location>
</feature>
<dbReference type="InterPro" id="IPR014235">
    <property type="entry name" value="Spore_PdaA"/>
</dbReference>
<organism evidence="3 4">
    <name type="scientific">Thalassobacillus cyri</name>
    <dbReference type="NCBI Taxonomy" id="571932"/>
    <lineage>
        <taxon>Bacteria</taxon>
        <taxon>Bacillati</taxon>
        <taxon>Bacillota</taxon>
        <taxon>Bacilli</taxon>
        <taxon>Bacillales</taxon>
        <taxon>Bacillaceae</taxon>
        <taxon>Thalassobacillus</taxon>
    </lineage>
</organism>
<protein>
    <submittedName>
        <fullName evidence="3">Peptidoglycan-N-acetylmuramic acid deacetylase</fullName>
    </submittedName>
</protein>
<dbReference type="PROSITE" id="PS51677">
    <property type="entry name" value="NODB"/>
    <property type="match status" value="1"/>
</dbReference>
<dbReference type="GO" id="GO:0016810">
    <property type="term" value="F:hydrolase activity, acting on carbon-nitrogen (but not peptide) bonds"/>
    <property type="evidence" value="ECO:0007669"/>
    <property type="project" value="InterPro"/>
</dbReference>
<evidence type="ECO:0000256" key="1">
    <source>
        <dbReference type="SAM" id="SignalP"/>
    </source>
</evidence>
<dbReference type="PANTHER" id="PTHR10587:SF78">
    <property type="entry name" value="PEPTIDOGLYCAN-N-ACETYLMURAMIC ACID DEACETYLASE PDAA"/>
    <property type="match status" value="1"/>
</dbReference>
<dbReference type="RefSeq" id="WP_093042875.1">
    <property type="nucleotide sequence ID" value="NZ_FNQR01000003.1"/>
</dbReference>
<reference evidence="3 4" key="1">
    <citation type="submission" date="2016-10" db="EMBL/GenBank/DDBJ databases">
        <authorList>
            <person name="de Groot N.N."/>
        </authorList>
    </citation>
    <scope>NUCLEOTIDE SEQUENCE [LARGE SCALE GENOMIC DNA]</scope>
    <source>
        <strain evidence="3 4">CCM7597</strain>
    </source>
</reference>
<keyword evidence="1" id="KW-0732">Signal</keyword>
<dbReference type="EMBL" id="FNQR01000003">
    <property type="protein sequence ID" value="SEA16857.1"/>
    <property type="molecule type" value="Genomic_DNA"/>
</dbReference>
<accession>A0A1H3YZK2</accession>
<dbReference type="InterPro" id="IPR011330">
    <property type="entry name" value="Glyco_hydro/deAcase_b/a-brl"/>
</dbReference>
<dbReference type="CDD" id="cd10948">
    <property type="entry name" value="CE4_BsPdaA_like"/>
    <property type="match status" value="1"/>
</dbReference>
<dbReference type="PANTHER" id="PTHR10587">
    <property type="entry name" value="GLYCOSYL TRANSFERASE-RELATED"/>
    <property type="match status" value="1"/>
</dbReference>
<dbReference type="GO" id="GO:0005975">
    <property type="term" value="P:carbohydrate metabolic process"/>
    <property type="evidence" value="ECO:0007669"/>
    <property type="project" value="InterPro"/>
</dbReference>
<evidence type="ECO:0000313" key="3">
    <source>
        <dbReference type="EMBL" id="SEA16857.1"/>
    </source>
</evidence>
<evidence type="ECO:0000259" key="2">
    <source>
        <dbReference type="PROSITE" id="PS51677"/>
    </source>
</evidence>
<dbReference type="STRING" id="571932.SAMN05421743_10373"/>
<dbReference type="AlphaFoldDB" id="A0A1H3YZK2"/>
<dbReference type="OrthoDB" id="9812065at2"/>
<dbReference type="SUPFAM" id="SSF88713">
    <property type="entry name" value="Glycoside hydrolase/deacetylase"/>
    <property type="match status" value="1"/>
</dbReference>
<dbReference type="Pfam" id="PF01522">
    <property type="entry name" value="Polysacc_deac_1"/>
    <property type="match status" value="1"/>
</dbReference>
<proteinExistence type="predicted"/>